<sequence>MSITLVYFLISKTMSIAFAEDFGDKQDEHLLYKVCLEKLRLKPQLFKSRDGELVQQLVSCCMKSFE</sequence>
<accession>A0ACA9K2K5</accession>
<evidence type="ECO:0000313" key="2">
    <source>
        <dbReference type="Proteomes" id="UP000789525"/>
    </source>
</evidence>
<feature type="non-terminal residue" evidence="1">
    <location>
        <position position="66"/>
    </location>
</feature>
<reference evidence="1" key="1">
    <citation type="submission" date="2021-06" db="EMBL/GenBank/DDBJ databases">
        <authorList>
            <person name="Kallberg Y."/>
            <person name="Tangrot J."/>
            <person name="Rosling A."/>
        </authorList>
    </citation>
    <scope>NUCLEOTIDE SEQUENCE</scope>
    <source>
        <strain evidence="1">CL356</strain>
    </source>
</reference>
<name>A0ACA9K2K5_9GLOM</name>
<dbReference type="Proteomes" id="UP000789525">
    <property type="component" value="Unassembled WGS sequence"/>
</dbReference>
<gene>
    <name evidence="1" type="ORF">ACOLOM_LOCUS642</name>
</gene>
<evidence type="ECO:0000313" key="1">
    <source>
        <dbReference type="EMBL" id="CAG8448391.1"/>
    </source>
</evidence>
<proteinExistence type="predicted"/>
<comment type="caution">
    <text evidence="1">The sequence shown here is derived from an EMBL/GenBank/DDBJ whole genome shotgun (WGS) entry which is preliminary data.</text>
</comment>
<keyword evidence="2" id="KW-1185">Reference proteome</keyword>
<protein>
    <submittedName>
        <fullName evidence="1">11426_t:CDS:1</fullName>
    </submittedName>
</protein>
<organism evidence="1 2">
    <name type="scientific">Acaulospora colombiana</name>
    <dbReference type="NCBI Taxonomy" id="27376"/>
    <lineage>
        <taxon>Eukaryota</taxon>
        <taxon>Fungi</taxon>
        <taxon>Fungi incertae sedis</taxon>
        <taxon>Mucoromycota</taxon>
        <taxon>Glomeromycotina</taxon>
        <taxon>Glomeromycetes</taxon>
        <taxon>Diversisporales</taxon>
        <taxon>Acaulosporaceae</taxon>
        <taxon>Acaulospora</taxon>
    </lineage>
</organism>
<dbReference type="EMBL" id="CAJVPT010000661">
    <property type="protein sequence ID" value="CAG8448391.1"/>
    <property type="molecule type" value="Genomic_DNA"/>
</dbReference>